<keyword evidence="2" id="KW-1133">Transmembrane helix</keyword>
<dbReference type="Proteomes" id="UP000053859">
    <property type="component" value="Unassembled WGS sequence"/>
</dbReference>
<keyword evidence="2" id="KW-0812">Transmembrane</keyword>
<feature type="transmembrane region" description="Helical" evidence="2">
    <location>
        <begin position="30"/>
        <end position="50"/>
    </location>
</feature>
<evidence type="ECO:0000313" key="4">
    <source>
        <dbReference type="Proteomes" id="UP000053859"/>
    </source>
</evidence>
<gene>
    <name evidence="3" type="ORF">SAZU_4801</name>
</gene>
<dbReference type="PATRIC" id="fig|146537.3.peg.5054"/>
<evidence type="ECO:0000256" key="1">
    <source>
        <dbReference type="SAM" id="MobiDB-lite"/>
    </source>
</evidence>
<keyword evidence="4" id="KW-1185">Reference proteome</keyword>
<keyword evidence="2" id="KW-0472">Membrane</keyword>
<dbReference type="EMBL" id="DF968320">
    <property type="protein sequence ID" value="GAP49939.1"/>
    <property type="molecule type" value="Genomic_DNA"/>
</dbReference>
<feature type="region of interest" description="Disordered" evidence="1">
    <location>
        <begin position="132"/>
        <end position="155"/>
    </location>
</feature>
<protein>
    <submittedName>
        <fullName evidence="3">Putative sugar efflux transporter</fullName>
    </submittedName>
</protein>
<reference evidence="3" key="1">
    <citation type="journal article" date="2015" name="Genome Announc.">
        <title>Draft Genome Sequence of Thiostrepton-Producing Streptomyces azureus ATCC 14921.</title>
        <authorList>
            <person name="Sakihara K."/>
            <person name="Maeda J."/>
            <person name="Tashiro K."/>
            <person name="Fujino Y."/>
            <person name="Kuhara S."/>
            <person name="Ohshima T."/>
            <person name="Ogata S."/>
            <person name="Doi K."/>
        </authorList>
    </citation>
    <scope>NUCLEOTIDE SEQUENCE [LARGE SCALE GENOMIC DNA]</scope>
    <source>
        <strain evidence="3">ATCC14921</strain>
    </source>
</reference>
<proteinExistence type="predicted"/>
<dbReference type="AlphaFoldDB" id="A0A0K8PR89"/>
<name>A0A0K8PR89_STRAJ</name>
<feature type="region of interest" description="Disordered" evidence="1">
    <location>
        <begin position="83"/>
        <end position="102"/>
    </location>
</feature>
<evidence type="ECO:0000256" key="2">
    <source>
        <dbReference type="SAM" id="Phobius"/>
    </source>
</evidence>
<evidence type="ECO:0000313" key="3">
    <source>
        <dbReference type="EMBL" id="GAP49939.1"/>
    </source>
</evidence>
<accession>A0A0K8PR89</accession>
<sequence length="155" mass="15534">MRGDGPREFPRQGAGTISTLLVGSARLGTVVLLLIPAAGSLAGSTLLLAFRGLGTGVSRSPPGTGCQPIALGVHRGSRRAFTGSRRAAARRGPCPCRPAGPAGRAADVLGPTAVLRVRGGLPLPALPAAVRAVRPGTGATRRPDPAGPQSPDEQT</sequence>
<organism evidence="3 4">
    <name type="scientific">Streptomyces azureus</name>
    <dbReference type="NCBI Taxonomy" id="146537"/>
    <lineage>
        <taxon>Bacteria</taxon>
        <taxon>Bacillati</taxon>
        <taxon>Actinomycetota</taxon>
        <taxon>Actinomycetes</taxon>
        <taxon>Kitasatosporales</taxon>
        <taxon>Streptomycetaceae</taxon>
        <taxon>Streptomyces</taxon>
    </lineage>
</organism>